<proteinExistence type="predicted"/>
<reference evidence="2" key="2">
    <citation type="submission" date="2010-07" db="EMBL/GenBank/DDBJ databases">
        <title>Complete genome sequence of Arthrobacter arilaitensis (strain DSM 16368 / CIP 108037 / JCM 13566 / Re117).</title>
        <authorList>
            <person name="Genoscope."/>
        </authorList>
    </citation>
    <scope>NUCLEOTIDE SEQUENCE [LARGE SCALE GENOMIC DNA]</scope>
    <source>
        <strain evidence="2">DSM 16368 / CIP 108037 / IAM 15318 / JCM 13566 / Re117</strain>
    </source>
</reference>
<reference evidence="2" key="1">
    <citation type="journal article" date="2010" name="PLoS ONE">
        <title>The Arthrobacter arilaitensis Re117 genome sequence reveals its genetic adaptation to the surface of cheese.</title>
        <authorList>
            <person name="Monnet C."/>
            <person name="Loux V."/>
            <person name="Gibrat J.F."/>
            <person name="Spinnler E."/>
            <person name="Barbe V."/>
            <person name="Vacherie B."/>
            <person name="Gavory F."/>
            <person name="Gourbeyre E."/>
            <person name="Siguier P."/>
            <person name="Chandler M."/>
            <person name="Elleuch R."/>
            <person name="Irlinger F."/>
            <person name="Vallaeys T."/>
        </authorList>
    </citation>
    <scope>NUCLEOTIDE SEQUENCE</scope>
    <source>
        <strain evidence="2">DSM 16368 / CIP 108037 / IAM 15318 / JCM 13566 / Re117</strain>
    </source>
</reference>
<protein>
    <recommendedName>
        <fullName evidence="3">Aminoglycoside phosphotransferase domain-containing protein</fullName>
    </recommendedName>
</protein>
<sequence length="428" mass="46627">MIENNLQSDKKKPASLGFALERLGQQIWAAGIEDGSLRLGVNPKPDNQYMQVESYWVIPSAKNPKFLVPDASSKLAAGALTSYRGLRNGTANAARFILGLVAKSGLPLSRDRLVVQLRTGTANCSPLSILKQKMDFEQLHAATGVRLGLNAKPTLHLFDETGNPVGFAKMSWNNASTTLVENETRVLGELDGGSAALRVPRVLDHGVIQGRSYLVTQPLPAGVRGLSQDDPAPTPVELQAIAPLSGESTLLEMKFFLGLQTKLDDLIVLDSGCGLCDPVQELSRRLTQHDRKLPVATRWHGDLVPWNCARDRDGTLWCWDLETSDDGPAAGMDILHWHFNVRRRGKSQGAVADFEGAVQDSRLHHRALGLDDIAVSLVAAVYALKLVERAWTLASNSSGWDRSWISAEELSLLLGAARTQLDSPIGRR</sequence>
<dbReference type="EMBL" id="FQ311875">
    <property type="protein sequence ID" value="CBT75606.1"/>
    <property type="molecule type" value="Genomic_DNA"/>
</dbReference>
<dbReference type="Proteomes" id="UP000006878">
    <property type="component" value="Chromosome"/>
</dbReference>
<evidence type="ECO:0000313" key="2">
    <source>
        <dbReference type="Proteomes" id="UP000006878"/>
    </source>
</evidence>
<evidence type="ECO:0008006" key="3">
    <source>
        <dbReference type="Google" id="ProtNLM"/>
    </source>
</evidence>
<gene>
    <name evidence="1" type="ordered locus">AARI_13970</name>
</gene>
<dbReference type="InterPro" id="IPR011009">
    <property type="entry name" value="Kinase-like_dom_sf"/>
</dbReference>
<keyword evidence="2" id="KW-1185">Reference proteome</keyword>
<accession>A0ABM9PWG7</accession>
<dbReference type="SUPFAM" id="SSF56112">
    <property type="entry name" value="Protein kinase-like (PK-like)"/>
    <property type="match status" value="1"/>
</dbReference>
<dbReference type="GeneID" id="303184992"/>
<evidence type="ECO:0000313" key="1">
    <source>
        <dbReference type="EMBL" id="CBT75606.1"/>
    </source>
</evidence>
<organism evidence="1 2">
    <name type="scientific">Glutamicibacter arilaitensis (strain DSM 16368 / CIP 108037 / IAM 15318 / JCM 13566 / NCIMB 14258 / Re117)</name>
    <name type="common">Arthrobacter arilaitensis</name>
    <dbReference type="NCBI Taxonomy" id="861360"/>
    <lineage>
        <taxon>Bacteria</taxon>
        <taxon>Bacillati</taxon>
        <taxon>Actinomycetota</taxon>
        <taxon>Actinomycetes</taxon>
        <taxon>Micrococcales</taxon>
        <taxon>Micrococcaceae</taxon>
        <taxon>Glutamicibacter</taxon>
    </lineage>
</organism>
<dbReference type="RefSeq" id="WP_013348747.1">
    <property type="nucleotide sequence ID" value="NC_014550.1"/>
</dbReference>
<name>A0ABM9PWG7_GLUAR</name>